<name>A0AB34FG72_9HYPO</name>
<comment type="caution">
    <text evidence="2">The sequence shown here is derived from an EMBL/GenBank/DDBJ whole genome shotgun (WGS) entry which is preliminary data.</text>
</comment>
<feature type="transmembrane region" description="Helical" evidence="1">
    <location>
        <begin position="272"/>
        <end position="293"/>
    </location>
</feature>
<dbReference type="EMBL" id="JAQHRD010000008">
    <property type="protein sequence ID" value="KAJ6438235.1"/>
    <property type="molecule type" value="Genomic_DNA"/>
</dbReference>
<keyword evidence="3" id="KW-1185">Reference proteome</keyword>
<keyword evidence="1" id="KW-1133">Transmembrane helix</keyword>
<feature type="transmembrane region" description="Helical" evidence="1">
    <location>
        <begin position="156"/>
        <end position="179"/>
    </location>
</feature>
<reference evidence="2" key="1">
    <citation type="submission" date="2023-01" db="EMBL/GenBank/DDBJ databases">
        <title>The growth and conidiation of Purpureocillium lavendulum are regulated by nitrogen source and histone H3K14 acetylation.</title>
        <authorList>
            <person name="Tang P."/>
            <person name="Han J."/>
            <person name="Zhang C."/>
            <person name="Tang P."/>
            <person name="Qi F."/>
            <person name="Zhang K."/>
            <person name="Liang L."/>
        </authorList>
    </citation>
    <scope>NUCLEOTIDE SEQUENCE</scope>
    <source>
        <strain evidence="2">YMF1.00683</strain>
    </source>
</reference>
<gene>
    <name evidence="2" type="ORF">O9K51_08826</name>
</gene>
<feature type="transmembrane region" description="Helical" evidence="1">
    <location>
        <begin position="239"/>
        <end position="260"/>
    </location>
</feature>
<proteinExistence type="predicted"/>
<evidence type="ECO:0000313" key="3">
    <source>
        <dbReference type="Proteomes" id="UP001163105"/>
    </source>
</evidence>
<evidence type="ECO:0000256" key="1">
    <source>
        <dbReference type="SAM" id="Phobius"/>
    </source>
</evidence>
<protein>
    <submittedName>
        <fullName evidence="2">Transcriptional regulatory protein C11D3.07c</fullName>
    </submittedName>
</protein>
<dbReference type="AlphaFoldDB" id="A0AB34FG72"/>
<evidence type="ECO:0000313" key="2">
    <source>
        <dbReference type="EMBL" id="KAJ6438235.1"/>
    </source>
</evidence>
<organism evidence="2 3">
    <name type="scientific">Purpureocillium lavendulum</name>
    <dbReference type="NCBI Taxonomy" id="1247861"/>
    <lineage>
        <taxon>Eukaryota</taxon>
        <taxon>Fungi</taxon>
        <taxon>Dikarya</taxon>
        <taxon>Ascomycota</taxon>
        <taxon>Pezizomycotina</taxon>
        <taxon>Sordariomycetes</taxon>
        <taxon>Hypocreomycetidae</taxon>
        <taxon>Hypocreales</taxon>
        <taxon>Ophiocordycipitaceae</taxon>
        <taxon>Purpureocillium</taxon>
    </lineage>
</organism>
<feature type="transmembrane region" description="Helical" evidence="1">
    <location>
        <begin position="313"/>
        <end position="331"/>
    </location>
</feature>
<sequence length="414" mass="45763">MAIISFAYQSKDIPFTKWISLFTLCFAPLVAHIASGCPQPSYLSLTRPQWHDRLCLYNPTTIAWRYFAITERRIRARAWDVNDTASSNAVFWTSSGWDGSEKMTEKSKPHCTLLPDRPRAELLSWSSLKTVITTLQGAQALYGLIFDMSSSNLVGFALHTLFWPLSILGLLRLCAAIWLTEDYAYTAPDLPRFLIAAALEQPVQYAALVPSRLQGPCHLKTDAHGVSRFDKSNNVLSRIFGWIYLVAFLGLWGITIRLMIPFPDSFYTTTSFLLGLFYIIILPVSLAGHAYYLQRGHTTTTIIPCVGLVWYKVYTAGLLALAVCIVIVACLETWRTPCGTYSTITASPRHRAFVCEGWVPVLEGYGPAVAFGIATETANDTEQIRIANFTGACQGTVGSSQIVFRANGSAAAAN</sequence>
<dbReference type="Proteomes" id="UP001163105">
    <property type="component" value="Unassembled WGS sequence"/>
</dbReference>
<keyword evidence="1" id="KW-0812">Transmembrane</keyword>
<accession>A0AB34FG72</accession>
<keyword evidence="1" id="KW-0472">Membrane</keyword>